<proteinExistence type="predicted"/>
<feature type="region of interest" description="Disordered" evidence="3">
    <location>
        <begin position="199"/>
        <end position="291"/>
    </location>
</feature>
<evidence type="ECO:0000313" key="5">
    <source>
        <dbReference type="Proteomes" id="UP000053958"/>
    </source>
</evidence>
<keyword evidence="2" id="KW-0539">Nucleus</keyword>
<dbReference type="PANTHER" id="PTHR15074:SF0">
    <property type="entry name" value="METHYL-CPG-BINDING DOMAIN PROTEIN 4-LIKE PROTEIN"/>
    <property type="match status" value="1"/>
</dbReference>
<comment type="subcellular location">
    <subcellularLocation>
        <location evidence="1">Nucleus</location>
    </subcellularLocation>
</comment>
<dbReference type="SUPFAM" id="SSF48150">
    <property type="entry name" value="DNA-glycosylase"/>
    <property type="match status" value="1"/>
</dbReference>
<feature type="region of interest" description="Disordered" evidence="3">
    <location>
        <begin position="536"/>
        <end position="558"/>
    </location>
</feature>
<organism evidence="4 5">
    <name type="scientific">Rasamsonia emersonii (strain ATCC 16479 / CBS 393.64 / IMI 116815)</name>
    <dbReference type="NCBI Taxonomy" id="1408163"/>
    <lineage>
        <taxon>Eukaryota</taxon>
        <taxon>Fungi</taxon>
        <taxon>Dikarya</taxon>
        <taxon>Ascomycota</taxon>
        <taxon>Pezizomycotina</taxon>
        <taxon>Eurotiomycetes</taxon>
        <taxon>Eurotiomycetidae</taxon>
        <taxon>Eurotiales</taxon>
        <taxon>Trichocomaceae</taxon>
        <taxon>Rasamsonia</taxon>
    </lineage>
</organism>
<dbReference type="InterPro" id="IPR011257">
    <property type="entry name" value="DNA_glycosylase"/>
</dbReference>
<dbReference type="AlphaFoldDB" id="A0A0F4YE88"/>
<protein>
    <submittedName>
        <fullName evidence="4">Methyl-CpG binding domain-containing protein 4</fullName>
    </submittedName>
</protein>
<sequence length="593" mass="64926">MRESNCHASQVTSDNDWSFAPPQVSPPRLSTLIEETSTKEGSGEKAETQARNDVVPVSTIARHPDTADNTDPALLEEASLFSTLDREHHDRLTRYIASHLFIVNEALYRGLYEENVHYDDGSVFGVEEFDGVDDGNVKQKKRERRNCGSSGSAKSDSKKLRKTVLEDQKFPVEDGSTAALSTESNADSAIAAISEVTREATNTSVPSNHEISDVNTNALETRENKKNAAPSDTKAQKGKPWKQRSRPAKVSHHFAKRREGKSVASNLSGRKNPQQSKSANTDKCSKADNAKTSDEVMSKYFAKSTGQKGKKTNLGEVETGATDIYTALAFGAPVPAGIDQSLLDLLLSSDSSLSNVPSDMSSITVDTSPLSPLLRQDTPGQPAEDLSIPQTPTKSAQPPAKKPQKLPKVSPYFPKPSSDAESCLPFPPISAESFGLIQEQLAHNPFRLLLATIFLNQTRGGVAIPVLFHVFGRYPTVEAMAAADLADVIEMIHCLGFQKPAREEMHQARKDMAGGAAYEGEAIPQAQLPQEWRWTRRRSGQVHRRRRSARRMGDCASSGRWGLRDRQLAHLLPQQTRQSGVRLEGQVGRVRGL</sequence>
<dbReference type="EMBL" id="LASV01000808">
    <property type="protein sequence ID" value="KKA16231.1"/>
    <property type="molecule type" value="Genomic_DNA"/>
</dbReference>
<name>A0A0F4YE88_RASE3</name>
<feature type="region of interest" description="Disordered" evidence="3">
    <location>
        <begin position="1"/>
        <end position="53"/>
    </location>
</feature>
<comment type="caution">
    <text evidence="4">The sequence shown here is derived from an EMBL/GenBank/DDBJ whole genome shotgun (WGS) entry which is preliminary data.</text>
</comment>
<evidence type="ECO:0000256" key="3">
    <source>
        <dbReference type="SAM" id="MobiDB-lite"/>
    </source>
</evidence>
<dbReference type="GO" id="GO:0006281">
    <property type="term" value="P:DNA repair"/>
    <property type="evidence" value="ECO:0007669"/>
    <property type="project" value="InterPro"/>
</dbReference>
<reference evidence="4 5" key="1">
    <citation type="submission" date="2015-04" db="EMBL/GenBank/DDBJ databases">
        <authorList>
            <person name="Heijne W.H."/>
            <person name="Fedorova N.D."/>
            <person name="Nierman W.C."/>
            <person name="Vollebregt A.W."/>
            <person name="Zhao Z."/>
            <person name="Wu L."/>
            <person name="Kumar M."/>
            <person name="Stam H."/>
            <person name="van den Berg M.A."/>
            <person name="Pel H.J."/>
        </authorList>
    </citation>
    <scope>NUCLEOTIDE SEQUENCE [LARGE SCALE GENOMIC DNA]</scope>
    <source>
        <strain evidence="4 5">CBS 393.64</strain>
    </source>
</reference>
<feature type="region of interest" description="Disordered" evidence="3">
    <location>
        <begin position="135"/>
        <end position="168"/>
    </location>
</feature>
<dbReference type="InterPro" id="IPR045138">
    <property type="entry name" value="MeCP2/MBD4"/>
</dbReference>
<gene>
    <name evidence="4" type="ORF">T310_10185</name>
</gene>
<feature type="compositionally biased region" description="Basic residues" evidence="3">
    <location>
        <begin position="236"/>
        <end position="259"/>
    </location>
</feature>
<feature type="region of interest" description="Disordered" evidence="3">
    <location>
        <begin position="354"/>
        <end position="412"/>
    </location>
</feature>
<dbReference type="GeneID" id="25313252"/>
<feature type="compositionally biased region" description="Polar residues" evidence="3">
    <location>
        <begin position="1"/>
        <end position="16"/>
    </location>
</feature>
<dbReference type="GO" id="GO:0003824">
    <property type="term" value="F:catalytic activity"/>
    <property type="evidence" value="ECO:0007669"/>
    <property type="project" value="InterPro"/>
</dbReference>
<evidence type="ECO:0000256" key="2">
    <source>
        <dbReference type="ARBA" id="ARBA00023242"/>
    </source>
</evidence>
<feature type="compositionally biased region" description="Polar residues" evidence="3">
    <location>
        <begin position="355"/>
        <end position="370"/>
    </location>
</feature>
<feature type="compositionally biased region" description="Basic and acidic residues" evidence="3">
    <location>
        <begin position="155"/>
        <end position="168"/>
    </location>
</feature>
<dbReference type="STRING" id="1408163.A0A0F4YE88"/>
<dbReference type="GO" id="GO:0005634">
    <property type="term" value="C:nucleus"/>
    <property type="evidence" value="ECO:0007669"/>
    <property type="project" value="UniProtKB-SubCell"/>
</dbReference>
<evidence type="ECO:0000256" key="1">
    <source>
        <dbReference type="ARBA" id="ARBA00004123"/>
    </source>
</evidence>
<accession>A0A0F4YE88</accession>
<dbReference type="OrthoDB" id="10265068at2759"/>
<feature type="compositionally biased region" description="Polar residues" evidence="3">
    <location>
        <begin position="199"/>
        <end position="219"/>
    </location>
</feature>
<feature type="compositionally biased region" description="Basic residues" evidence="3">
    <location>
        <begin position="536"/>
        <end position="550"/>
    </location>
</feature>
<dbReference type="RefSeq" id="XP_013322843.1">
    <property type="nucleotide sequence ID" value="XM_013467389.1"/>
</dbReference>
<evidence type="ECO:0000313" key="4">
    <source>
        <dbReference type="EMBL" id="KKA16231.1"/>
    </source>
</evidence>
<dbReference type="GO" id="GO:0003677">
    <property type="term" value="F:DNA binding"/>
    <property type="evidence" value="ECO:0007669"/>
    <property type="project" value="InterPro"/>
</dbReference>
<keyword evidence="5" id="KW-1185">Reference proteome</keyword>
<dbReference type="Gene3D" id="1.10.340.30">
    <property type="entry name" value="Hypothetical protein, domain 2"/>
    <property type="match status" value="1"/>
</dbReference>
<feature type="compositionally biased region" description="Polar residues" evidence="3">
    <location>
        <begin position="263"/>
        <end position="282"/>
    </location>
</feature>
<dbReference type="PANTHER" id="PTHR15074">
    <property type="entry name" value="METHYL-CPG-BINDING PROTEIN"/>
    <property type="match status" value="1"/>
</dbReference>
<feature type="compositionally biased region" description="Basic and acidic residues" evidence="3">
    <location>
        <begin position="36"/>
        <end position="50"/>
    </location>
</feature>
<dbReference type="Proteomes" id="UP000053958">
    <property type="component" value="Unassembled WGS sequence"/>
</dbReference>